<dbReference type="CDD" id="cd22160">
    <property type="entry name" value="F-box_AtFBL13-like"/>
    <property type="match status" value="1"/>
</dbReference>
<dbReference type="InterPro" id="IPR001810">
    <property type="entry name" value="F-box_dom"/>
</dbReference>
<accession>A0ABM1RP25</accession>
<evidence type="ECO:0000259" key="1">
    <source>
        <dbReference type="Pfam" id="PF00646"/>
    </source>
</evidence>
<dbReference type="GeneID" id="104788946"/>
<protein>
    <submittedName>
        <fullName evidence="3">F-box/LRR-repeat protein At3g18150</fullName>
    </submittedName>
</protein>
<dbReference type="InterPro" id="IPR055294">
    <property type="entry name" value="FBL60-like"/>
</dbReference>
<dbReference type="PANTHER" id="PTHR31293">
    <property type="entry name" value="RNI-LIKE SUPERFAMILY PROTEIN"/>
    <property type="match status" value="1"/>
</dbReference>
<proteinExistence type="predicted"/>
<evidence type="ECO:0000313" key="2">
    <source>
        <dbReference type="Proteomes" id="UP000694864"/>
    </source>
</evidence>
<keyword evidence="2" id="KW-1185">Reference proteome</keyword>
<organism evidence="2 3">
    <name type="scientific">Camelina sativa</name>
    <name type="common">False flax</name>
    <name type="synonym">Myagrum sativum</name>
    <dbReference type="NCBI Taxonomy" id="90675"/>
    <lineage>
        <taxon>Eukaryota</taxon>
        <taxon>Viridiplantae</taxon>
        <taxon>Streptophyta</taxon>
        <taxon>Embryophyta</taxon>
        <taxon>Tracheophyta</taxon>
        <taxon>Spermatophyta</taxon>
        <taxon>Magnoliopsida</taxon>
        <taxon>eudicotyledons</taxon>
        <taxon>Gunneridae</taxon>
        <taxon>Pentapetalae</taxon>
        <taxon>rosids</taxon>
        <taxon>malvids</taxon>
        <taxon>Brassicales</taxon>
        <taxon>Brassicaceae</taxon>
        <taxon>Camelineae</taxon>
        <taxon>Camelina</taxon>
    </lineage>
</organism>
<reference evidence="2" key="1">
    <citation type="journal article" date="2014" name="Nat. Commun.">
        <title>The emerging biofuel crop Camelina sativa retains a highly undifferentiated hexaploid genome structure.</title>
        <authorList>
            <person name="Kagale S."/>
            <person name="Koh C."/>
            <person name="Nixon J."/>
            <person name="Bollina V."/>
            <person name="Clarke W.E."/>
            <person name="Tuteja R."/>
            <person name="Spillane C."/>
            <person name="Robinson S.J."/>
            <person name="Links M.G."/>
            <person name="Clarke C."/>
            <person name="Higgins E.E."/>
            <person name="Huebert T."/>
            <person name="Sharpe A.G."/>
            <person name="Parkin I.A."/>
        </authorList>
    </citation>
    <scope>NUCLEOTIDE SEQUENCE [LARGE SCALE GENOMIC DNA]</scope>
    <source>
        <strain evidence="2">cv. DH55</strain>
    </source>
</reference>
<dbReference type="SUPFAM" id="SSF81383">
    <property type="entry name" value="F-box domain"/>
    <property type="match status" value="1"/>
</dbReference>
<dbReference type="Pfam" id="PF00646">
    <property type="entry name" value="F-box"/>
    <property type="match status" value="1"/>
</dbReference>
<evidence type="ECO:0000313" key="3">
    <source>
        <dbReference type="RefSeq" id="XP_019100763.1"/>
    </source>
</evidence>
<sequence length="174" mass="20206">MDLISSMPDVILQHILFFVPTKLAIETSVLSKRWRQVWSNISGLSIDDYKNDADAINETLTRYTASKMIKFHLSSCMIKHTVTNINRWIEFAMSRNVEDLSLFVDFVHGYNIPDLFYISSSVKQLCLVLPYFHRTLKCSASWTSLKKLSLWYCFLPDESIAKILYGYVVRFSKA</sequence>
<dbReference type="InterPro" id="IPR053781">
    <property type="entry name" value="F-box_AtFBL13-like"/>
</dbReference>
<name>A0ABM1RP25_CAMSA</name>
<gene>
    <name evidence="3" type="primary">LOC104788946</name>
</gene>
<reference evidence="3" key="2">
    <citation type="submission" date="2025-08" db="UniProtKB">
        <authorList>
            <consortium name="RefSeq"/>
        </authorList>
    </citation>
    <scope>IDENTIFICATION</scope>
    <source>
        <tissue evidence="3">Leaf</tissue>
    </source>
</reference>
<feature type="domain" description="F-box" evidence="1">
    <location>
        <begin position="4"/>
        <end position="40"/>
    </location>
</feature>
<dbReference type="PANTHER" id="PTHR31293:SF12">
    <property type="entry name" value="RNI-LIKE SUPERFAMILY PROTEIN"/>
    <property type="match status" value="1"/>
</dbReference>
<dbReference type="InterPro" id="IPR036047">
    <property type="entry name" value="F-box-like_dom_sf"/>
</dbReference>
<dbReference type="Proteomes" id="UP000694864">
    <property type="component" value="Chromosome 5"/>
</dbReference>
<dbReference type="RefSeq" id="XP_019100763.1">
    <property type="nucleotide sequence ID" value="XM_019245218.1"/>
</dbReference>